<reference evidence="2 3" key="1">
    <citation type="submission" date="2020-02" db="EMBL/GenBank/DDBJ databases">
        <authorList>
            <person name="Ma Q."/>
            <person name="Huang Y."/>
            <person name="Song X."/>
            <person name="Pei D."/>
        </authorList>
    </citation>
    <scope>NUCLEOTIDE SEQUENCE [LARGE SCALE GENOMIC DNA]</scope>
    <source>
        <strain evidence="2">Sxm20200214</strain>
        <tissue evidence="2">Leaf</tissue>
    </source>
</reference>
<sequence>MLASHYGLPFNYRQACALLGCSLPRANSDTFFCCPGHEEFCNSWSSQTGEAHVVYYGFIKSTSPYLEHVCNTSILLKAENVDVGIPFMKPESVWNKVPWENVLFDIDYRLQEKTRLWLYFTTQEESFRRLENKARVDVKWYPNGRNKRLVDGVWVNVTLLTVHLTKEKDKGKKKTLTDEEKEMKEVMKGWRIHLFDYKEQSLCCLSNTREDMKEHELPPKMPSRKKDDNKDSDKSDKKSDKETEKI</sequence>
<protein>
    <submittedName>
        <fullName evidence="2">Uncharacterized protein</fullName>
    </submittedName>
</protein>
<dbReference type="OrthoDB" id="10642577at2759"/>
<comment type="caution">
    <text evidence="2">The sequence shown here is derived from an EMBL/GenBank/DDBJ whole genome shotgun (WGS) entry which is preliminary data.</text>
</comment>
<evidence type="ECO:0000256" key="1">
    <source>
        <dbReference type="SAM" id="MobiDB-lite"/>
    </source>
</evidence>
<evidence type="ECO:0000313" key="2">
    <source>
        <dbReference type="EMBL" id="KAG2313427.1"/>
    </source>
</evidence>
<dbReference type="Proteomes" id="UP000886595">
    <property type="component" value="Unassembled WGS sequence"/>
</dbReference>
<keyword evidence="3" id="KW-1185">Reference proteome</keyword>
<proteinExistence type="predicted"/>
<accession>A0A8X7VLH9</accession>
<dbReference type="AlphaFoldDB" id="A0A8X7VLH9"/>
<name>A0A8X7VLH9_BRACI</name>
<gene>
    <name evidence="2" type="ORF">Bca52824_024984</name>
</gene>
<feature type="region of interest" description="Disordered" evidence="1">
    <location>
        <begin position="209"/>
        <end position="246"/>
    </location>
</feature>
<dbReference type="EMBL" id="JAAMPC010000005">
    <property type="protein sequence ID" value="KAG2313427.1"/>
    <property type="molecule type" value="Genomic_DNA"/>
</dbReference>
<organism evidence="2 3">
    <name type="scientific">Brassica carinata</name>
    <name type="common">Ethiopian mustard</name>
    <name type="synonym">Abyssinian cabbage</name>
    <dbReference type="NCBI Taxonomy" id="52824"/>
    <lineage>
        <taxon>Eukaryota</taxon>
        <taxon>Viridiplantae</taxon>
        <taxon>Streptophyta</taxon>
        <taxon>Embryophyta</taxon>
        <taxon>Tracheophyta</taxon>
        <taxon>Spermatophyta</taxon>
        <taxon>Magnoliopsida</taxon>
        <taxon>eudicotyledons</taxon>
        <taxon>Gunneridae</taxon>
        <taxon>Pentapetalae</taxon>
        <taxon>rosids</taxon>
        <taxon>malvids</taxon>
        <taxon>Brassicales</taxon>
        <taxon>Brassicaceae</taxon>
        <taxon>Brassiceae</taxon>
        <taxon>Brassica</taxon>
    </lineage>
</organism>
<evidence type="ECO:0000313" key="3">
    <source>
        <dbReference type="Proteomes" id="UP000886595"/>
    </source>
</evidence>